<protein>
    <submittedName>
        <fullName evidence="2">Peptidase family protein</fullName>
    </submittedName>
</protein>
<dbReference type="Gene3D" id="3.90.70.10">
    <property type="entry name" value="Cysteine proteinases"/>
    <property type="match status" value="1"/>
</dbReference>
<dbReference type="Proteomes" id="UP000052237">
    <property type="component" value="Unassembled WGS sequence"/>
</dbReference>
<evidence type="ECO:0000313" key="3">
    <source>
        <dbReference type="Proteomes" id="UP000052237"/>
    </source>
</evidence>
<dbReference type="Pfam" id="PF03412">
    <property type="entry name" value="Peptidase_C39"/>
    <property type="match status" value="1"/>
</dbReference>
<dbReference type="GO" id="GO:0005524">
    <property type="term" value="F:ATP binding"/>
    <property type="evidence" value="ECO:0007669"/>
    <property type="project" value="InterPro"/>
</dbReference>
<dbReference type="GO" id="GO:0006508">
    <property type="term" value="P:proteolysis"/>
    <property type="evidence" value="ECO:0007669"/>
    <property type="project" value="InterPro"/>
</dbReference>
<keyword evidence="3" id="KW-1185">Reference proteome</keyword>
<accession>A0A0S4SDR1</accession>
<sequence>MIDIKQYKEDDILNKFKNDGNNKQNTDMVSLAQLQDVLNEIGYLATGYQISRNIFNKINIPIIVKIEDDPRFPHFVVVLNHKGDFVKIYDPSFGEYISIKSDF</sequence>
<name>A0A0S4SDR1_CAMHY</name>
<dbReference type="GO" id="GO:0008233">
    <property type="term" value="F:peptidase activity"/>
    <property type="evidence" value="ECO:0007669"/>
    <property type="project" value="InterPro"/>
</dbReference>
<evidence type="ECO:0000313" key="2">
    <source>
        <dbReference type="EMBL" id="CUU84539.1"/>
    </source>
</evidence>
<gene>
    <name evidence="2" type="ORF">ERS686654_01542</name>
</gene>
<dbReference type="AlphaFoldDB" id="A0A0S4SDR1"/>
<dbReference type="GO" id="GO:0016020">
    <property type="term" value="C:membrane"/>
    <property type="evidence" value="ECO:0007669"/>
    <property type="project" value="InterPro"/>
</dbReference>
<reference evidence="2 3" key="1">
    <citation type="submission" date="2015-11" db="EMBL/GenBank/DDBJ databases">
        <authorList>
            <consortium name="Pathogen Informatics"/>
        </authorList>
    </citation>
    <scope>NUCLEOTIDE SEQUENCE [LARGE SCALE GENOMIC DNA]</scope>
    <source>
        <strain evidence="2 3">006A-0059</strain>
    </source>
</reference>
<dbReference type="InterPro" id="IPR005074">
    <property type="entry name" value="Peptidase_C39"/>
</dbReference>
<proteinExistence type="predicted"/>
<dbReference type="EMBL" id="FAVB01000003">
    <property type="protein sequence ID" value="CUU84539.1"/>
    <property type="molecule type" value="Genomic_DNA"/>
</dbReference>
<evidence type="ECO:0000259" key="1">
    <source>
        <dbReference type="Pfam" id="PF03412"/>
    </source>
</evidence>
<comment type="caution">
    <text evidence="2">The sequence shown here is derived from an EMBL/GenBank/DDBJ whole genome shotgun (WGS) entry which is preliminary data.</text>
</comment>
<organism evidence="2 3">
    <name type="scientific">Campylobacter hyointestinalis subsp. hyointestinalis</name>
    <dbReference type="NCBI Taxonomy" id="91352"/>
    <lineage>
        <taxon>Bacteria</taxon>
        <taxon>Pseudomonadati</taxon>
        <taxon>Campylobacterota</taxon>
        <taxon>Epsilonproteobacteria</taxon>
        <taxon>Campylobacterales</taxon>
        <taxon>Campylobacteraceae</taxon>
        <taxon>Campylobacter</taxon>
    </lineage>
</organism>
<feature type="domain" description="Peptidase C39" evidence="1">
    <location>
        <begin position="25"/>
        <end position="103"/>
    </location>
</feature>